<dbReference type="Proteomes" id="UP000676325">
    <property type="component" value="Unassembled WGS sequence"/>
</dbReference>
<evidence type="ECO:0000313" key="3">
    <source>
        <dbReference type="Proteomes" id="UP000676325"/>
    </source>
</evidence>
<proteinExistence type="predicted"/>
<dbReference type="PANTHER" id="PTHR21248:SF22">
    <property type="entry name" value="PHOSPHOLIPASE D"/>
    <property type="match status" value="1"/>
</dbReference>
<keyword evidence="3" id="KW-1185">Reference proteome</keyword>
<dbReference type="InterPro" id="IPR047955">
    <property type="entry name" value="DrmC-like"/>
</dbReference>
<dbReference type="AlphaFoldDB" id="A0A941E3W0"/>
<comment type="caution">
    <text evidence="2">The sequence shown here is derived from an EMBL/GenBank/DDBJ whole genome shotgun (WGS) entry which is preliminary data.</text>
</comment>
<dbReference type="PANTHER" id="PTHR21248">
    <property type="entry name" value="CARDIOLIPIN SYNTHASE"/>
    <property type="match status" value="1"/>
</dbReference>
<dbReference type="NCBIfam" id="NF038319">
    <property type="entry name" value="DISARM_DrmC_I"/>
    <property type="match status" value="1"/>
</dbReference>
<dbReference type="EMBL" id="JAGSOH010000001">
    <property type="protein sequence ID" value="MBR7824676.1"/>
    <property type="molecule type" value="Genomic_DNA"/>
</dbReference>
<evidence type="ECO:0000313" key="2">
    <source>
        <dbReference type="EMBL" id="MBR7824676.1"/>
    </source>
</evidence>
<gene>
    <name evidence="2" type="primary">drmC</name>
    <name evidence="2" type="ORF">KDK95_00020</name>
</gene>
<dbReference type="Gene3D" id="3.30.870.10">
    <property type="entry name" value="Endonuclease Chain A"/>
    <property type="match status" value="1"/>
</dbReference>
<dbReference type="RefSeq" id="WP_212515834.1">
    <property type="nucleotide sequence ID" value="NZ_JAGSOH010000001.1"/>
</dbReference>
<feature type="domain" description="PLD phosphodiesterase" evidence="1">
    <location>
        <begin position="193"/>
        <end position="220"/>
    </location>
</feature>
<dbReference type="Pfam" id="PF13091">
    <property type="entry name" value="PLDc_2"/>
    <property type="match status" value="1"/>
</dbReference>
<organism evidence="2 3">
    <name type="scientific">Actinospica acidithermotolerans</name>
    <dbReference type="NCBI Taxonomy" id="2828514"/>
    <lineage>
        <taxon>Bacteria</taxon>
        <taxon>Bacillati</taxon>
        <taxon>Actinomycetota</taxon>
        <taxon>Actinomycetes</taxon>
        <taxon>Catenulisporales</taxon>
        <taxon>Actinospicaceae</taxon>
        <taxon>Actinospica</taxon>
    </lineage>
</organism>
<sequence length="260" mass="27690">MSGEPYGSDRLPEVLAKVATSLGPAHVRAWAQVLEPLVRPDSGLVASLVRARPGDPRLGPLAGQLAAAWRATEPQPHGAALALSLRTAMSQYESWKADHALEWVISGPSDRTEPVRHTAAVASSIIARAEHSILLATYAANDIADIATDLTAAATRGVRIDAIAETRGTEAAARLSRIPGMNVWHWPEHLRPVGAAMHAKFIAVDDSWLLLGSANLTGRAMGSNLEVGAVIHAPADVQRLTRHFAMLMSPARGTLVQYQP</sequence>
<name>A0A941E3W0_9ACTN</name>
<dbReference type="GO" id="GO:0030572">
    <property type="term" value="F:phosphatidyltransferase activity"/>
    <property type="evidence" value="ECO:0007669"/>
    <property type="project" value="UniProtKB-ARBA"/>
</dbReference>
<dbReference type="PROSITE" id="PS50035">
    <property type="entry name" value="PLD"/>
    <property type="match status" value="1"/>
</dbReference>
<protein>
    <submittedName>
        <fullName evidence="2">DISARM system phospholipase D-like protein DrmC</fullName>
    </submittedName>
</protein>
<accession>A0A941E3W0</accession>
<reference evidence="2" key="1">
    <citation type="submission" date="2021-04" db="EMBL/GenBank/DDBJ databases">
        <title>Genome based classification of Actinospica acidithermotolerans sp. nov., an actinobacterium isolated from an Indonesian hot spring.</title>
        <authorList>
            <person name="Kusuma A.B."/>
            <person name="Putra K.E."/>
            <person name="Nafisah S."/>
            <person name="Loh J."/>
            <person name="Nouioui I."/>
            <person name="Goodfellow M."/>
        </authorList>
    </citation>
    <scope>NUCLEOTIDE SEQUENCE</scope>
    <source>
        <strain evidence="2">MGRD01-02</strain>
    </source>
</reference>
<dbReference type="InterPro" id="IPR001736">
    <property type="entry name" value="PLipase_D/transphosphatidylase"/>
</dbReference>
<dbReference type="GO" id="GO:0032049">
    <property type="term" value="P:cardiolipin biosynthetic process"/>
    <property type="evidence" value="ECO:0007669"/>
    <property type="project" value="UniProtKB-ARBA"/>
</dbReference>
<dbReference type="InterPro" id="IPR025202">
    <property type="entry name" value="PLD-like_dom"/>
</dbReference>
<dbReference type="SMART" id="SM00155">
    <property type="entry name" value="PLDc"/>
    <property type="match status" value="1"/>
</dbReference>
<evidence type="ECO:0000259" key="1">
    <source>
        <dbReference type="PROSITE" id="PS50035"/>
    </source>
</evidence>
<dbReference type="SUPFAM" id="SSF56024">
    <property type="entry name" value="Phospholipase D/nuclease"/>
    <property type="match status" value="1"/>
</dbReference>